<evidence type="ECO:0000313" key="4">
    <source>
        <dbReference type="Proteomes" id="UP000179076"/>
    </source>
</evidence>
<gene>
    <name evidence="3" type="ORF">A2W18_15220</name>
</gene>
<accession>A0A1F6V748</accession>
<comment type="caution">
    <text evidence="3">The sequence shown here is derived from an EMBL/GenBank/DDBJ whole genome shotgun (WGS) entry which is preliminary data.</text>
</comment>
<reference evidence="3 4" key="1">
    <citation type="journal article" date="2016" name="Nat. Commun.">
        <title>Thousands of microbial genomes shed light on interconnected biogeochemical processes in an aquifer system.</title>
        <authorList>
            <person name="Anantharaman K."/>
            <person name="Brown C.T."/>
            <person name="Hug L.A."/>
            <person name="Sharon I."/>
            <person name="Castelle C.J."/>
            <person name="Probst A.J."/>
            <person name="Thomas B.C."/>
            <person name="Singh A."/>
            <person name="Wilkins M.J."/>
            <person name="Karaoz U."/>
            <person name="Brodie E.L."/>
            <person name="Williams K.H."/>
            <person name="Hubbard S.S."/>
            <person name="Banfield J.F."/>
        </authorList>
    </citation>
    <scope>NUCLEOTIDE SEQUENCE [LARGE SCALE GENOMIC DNA]</scope>
</reference>
<dbReference type="PROSITE" id="PS50075">
    <property type="entry name" value="CARRIER"/>
    <property type="match status" value="1"/>
</dbReference>
<feature type="compositionally biased region" description="Polar residues" evidence="1">
    <location>
        <begin position="24"/>
        <end position="36"/>
    </location>
</feature>
<dbReference type="Gene3D" id="1.10.1200.10">
    <property type="entry name" value="ACP-like"/>
    <property type="match status" value="1"/>
</dbReference>
<organism evidence="3 4">
    <name type="scientific">Candidatus Muproteobacteria bacterium RBG_16_60_9</name>
    <dbReference type="NCBI Taxonomy" id="1817755"/>
    <lineage>
        <taxon>Bacteria</taxon>
        <taxon>Pseudomonadati</taxon>
        <taxon>Pseudomonadota</taxon>
        <taxon>Candidatus Muproteobacteria</taxon>
    </lineage>
</organism>
<sequence length="137" mass="15355">MTNSFAAPSRRDDNARSGAGYTETGGQQNTMGSNPARSADLQRSEHGMPTSASEQRLTEIRDWLIAAVAERTRLHRAEIQIDEPLYRYGIDSLERVNITYQLEHWIGFEVDESTLADLESIDDVATHLASIEFASKR</sequence>
<evidence type="ECO:0000313" key="3">
    <source>
        <dbReference type="EMBL" id="OGI65339.1"/>
    </source>
</evidence>
<proteinExistence type="predicted"/>
<feature type="region of interest" description="Disordered" evidence="1">
    <location>
        <begin position="1"/>
        <end position="54"/>
    </location>
</feature>
<name>A0A1F6V748_9PROT</name>
<feature type="domain" description="Carrier" evidence="2">
    <location>
        <begin position="55"/>
        <end position="132"/>
    </location>
</feature>
<dbReference type="Proteomes" id="UP000179076">
    <property type="component" value="Unassembled WGS sequence"/>
</dbReference>
<dbReference type="AlphaFoldDB" id="A0A1F6V748"/>
<evidence type="ECO:0000256" key="1">
    <source>
        <dbReference type="SAM" id="MobiDB-lite"/>
    </source>
</evidence>
<dbReference type="EMBL" id="MFSP01000111">
    <property type="protein sequence ID" value="OGI65339.1"/>
    <property type="molecule type" value="Genomic_DNA"/>
</dbReference>
<dbReference type="InterPro" id="IPR009081">
    <property type="entry name" value="PP-bd_ACP"/>
</dbReference>
<dbReference type="InterPro" id="IPR036736">
    <property type="entry name" value="ACP-like_sf"/>
</dbReference>
<dbReference type="SUPFAM" id="SSF47336">
    <property type="entry name" value="ACP-like"/>
    <property type="match status" value="1"/>
</dbReference>
<evidence type="ECO:0000259" key="2">
    <source>
        <dbReference type="PROSITE" id="PS50075"/>
    </source>
</evidence>
<dbReference type="Pfam" id="PF00550">
    <property type="entry name" value="PP-binding"/>
    <property type="match status" value="1"/>
</dbReference>
<protein>
    <recommendedName>
        <fullName evidence="2">Carrier domain-containing protein</fullName>
    </recommendedName>
</protein>